<dbReference type="InterPro" id="IPR029035">
    <property type="entry name" value="DHS-like_NAD/FAD-binding_dom"/>
</dbReference>
<keyword evidence="2 3" id="KW-0786">Thiamine pyrophosphate</keyword>
<evidence type="ECO:0000313" key="7">
    <source>
        <dbReference type="EMBL" id="MFK4440616.1"/>
    </source>
</evidence>
<dbReference type="Pfam" id="PF02776">
    <property type="entry name" value="TPP_enzyme_N"/>
    <property type="match status" value="1"/>
</dbReference>
<dbReference type="RefSeq" id="WP_404604325.1">
    <property type="nucleotide sequence ID" value="NZ_JBIYDN010000002.1"/>
</dbReference>
<dbReference type="InterPro" id="IPR029061">
    <property type="entry name" value="THDP-binding"/>
</dbReference>
<dbReference type="Pfam" id="PF02775">
    <property type="entry name" value="TPP_enzyme_C"/>
    <property type="match status" value="1"/>
</dbReference>
<dbReference type="GO" id="GO:0102481">
    <property type="term" value="F:3D-(3,5/4)-trihydroxycyclohexane-1,2-dione hydrolase activity"/>
    <property type="evidence" value="ECO:0007669"/>
    <property type="project" value="UniProtKB-EC"/>
</dbReference>
<keyword evidence="7" id="KW-0378">Hydrolase</keyword>
<dbReference type="Gene3D" id="3.40.50.1220">
    <property type="entry name" value="TPP-binding domain"/>
    <property type="match status" value="1"/>
</dbReference>
<dbReference type="InterPro" id="IPR011766">
    <property type="entry name" value="TPP_enzyme_TPP-bd"/>
</dbReference>
<protein>
    <submittedName>
        <fullName evidence="7">3D-(3,5/4)-trihydroxycyclohexane-1,2-dione acylhydrolase (Decyclizing)</fullName>
        <ecNumber evidence="7">3.7.1.22</ecNumber>
    </submittedName>
</protein>
<comment type="caution">
    <text evidence="7">The sequence shown here is derived from an EMBL/GenBank/DDBJ whole genome shotgun (WGS) entry which is preliminary data.</text>
</comment>
<dbReference type="Proteomes" id="UP001620514">
    <property type="component" value="Unassembled WGS sequence"/>
</dbReference>
<evidence type="ECO:0000259" key="5">
    <source>
        <dbReference type="Pfam" id="PF02775"/>
    </source>
</evidence>
<evidence type="ECO:0000256" key="2">
    <source>
        <dbReference type="ARBA" id="ARBA00023052"/>
    </source>
</evidence>
<organism evidence="7 8">
    <name type="scientific">Caballeronia udeis</name>
    <dbReference type="NCBI Taxonomy" id="1232866"/>
    <lineage>
        <taxon>Bacteria</taxon>
        <taxon>Pseudomonadati</taxon>
        <taxon>Pseudomonadota</taxon>
        <taxon>Betaproteobacteria</taxon>
        <taxon>Burkholderiales</taxon>
        <taxon>Burkholderiaceae</taxon>
        <taxon>Caballeronia</taxon>
    </lineage>
</organism>
<gene>
    <name evidence="7" type="ORF">ABH943_000622</name>
</gene>
<feature type="domain" description="Thiamine pyrophosphate enzyme N-terminal TPP-binding" evidence="6">
    <location>
        <begin position="34"/>
        <end position="130"/>
    </location>
</feature>
<comment type="similarity">
    <text evidence="1 3">Belongs to the TPP enzyme family.</text>
</comment>
<dbReference type="InterPro" id="IPR045229">
    <property type="entry name" value="TPP_enz"/>
</dbReference>
<dbReference type="Gene3D" id="3.40.50.970">
    <property type="match status" value="2"/>
</dbReference>
<evidence type="ECO:0000313" key="8">
    <source>
        <dbReference type="Proteomes" id="UP001620514"/>
    </source>
</evidence>
<dbReference type="CDD" id="cd07035">
    <property type="entry name" value="TPP_PYR_POX_like"/>
    <property type="match status" value="1"/>
</dbReference>
<dbReference type="InterPro" id="IPR012000">
    <property type="entry name" value="Thiamin_PyroP_enz_cen_dom"/>
</dbReference>
<keyword evidence="8" id="KW-1185">Reference proteome</keyword>
<dbReference type="InterPro" id="IPR012001">
    <property type="entry name" value="Thiamin_PyroP_enz_TPP-bd_dom"/>
</dbReference>
<dbReference type="Pfam" id="PF00205">
    <property type="entry name" value="TPP_enzyme_M"/>
    <property type="match status" value="1"/>
</dbReference>
<evidence type="ECO:0000256" key="3">
    <source>
        <dbReference type="RuleBase" id="RU362132"/>
    </source>
</evidence>
<accession>A0ABW8MAD3</accession>
<dbReference type="EMBL" id="JBIYDN010000002">
    <property type="protein sequence ID" value="MFK4440616.1"/>
    <property type="molecule type" value="Genomic_DNA"/>
</dbReference>
<feature type="domain" description="Thiamine pyrophosphate enzyme central" evidence="4">
    <location>
        <begin position="219"/>
        <end position="352"/>
    </location>
</feature>
<evidence type="ECO:0000259" key="6">
    <source>
        <dbReference type="Pfam" id="PF02776"/>
    </source>
</evidence>
<proteinExistence type="inferred from homology"/>
<dbReference type="NCBIfam" id="TIGR04377">
    <property type="entry name" value="myo_inos_iolD"/>
    <property type="match status" value="1"/>
</dbReference>
<dbReference type="SUPFAM" id="SSF52467">
    <property type="entry name" value="DHS-like NAD/FAD-binding domain"/>
    <property type="match status" value="1"/>
</dbReference>
<sequence length="613" mass="66387">MSTIRCTVAQAIVRYLKSQLTEIDGKRVPLFPGVFGIFGHGNVTCLAEALEAVKDEFPTWRGQNEQSMALAAIAFAKAKRRRQIMVATSSIGPGATNFVTAAGLAHANRLPILFLSGDTFASRRPDPVLQQVEHFNDPSMTVNDAFKAVTRYWDRITHPEQIISSLPQAVAVMLDPADCGPAFLGLCQDIQEVAFDYPAAFFEPTVHSIPRPRPDSIRVAQAVAVLKEAQRPIIIAGGGVRYSEAERAVVKLAQERGIPIVETIAGKGTLTHDHPVHIGPLGIVGSTSANALAGEADVVLAIGTRLQDFTTGSWSCFSHGAKFVAINTARFDAVKHRSLALIGDARETVTELDAALGDWHVDASWLEHGRREFARWNDALDAGQKHTDATVPTYAQVVGVVNEEAAQRDYVISAAGGLPGELVKGWRVKAPGTFDCEFGFSCMGYEIAGGWGAAMADPSRDVFVMVGDGSYMMMNSDIYSSVLAGHKMIVLVCDNGGFGVINRLQNGKGGASFNNLLKDSKVKEAFPVDFIRHAESMGALARRANTLDELRDALKWAKSNDRTTVISIVTDAFAWTPGDAWWDVGVPQVSEREEVQAARKDQEKGRMKQRIGV</sequence>
<dbReference type="PANTHER" id="PTHR18968:SF9">
    <property type="entry name" value="3D-(3,5_4)-TRIHYDROXYCYCLOHEXANE-1,2-DIONE HYDROLASE"/>
    <property type="match status" value="1"/>
</dbReference>
<evidence type="ECO:0000256" key="1">
    <source>
        <dbReference type="ARBA" id="ARBA00007812"/>
    </source>
</evidence>
<feature type="domain" description="Thiamine pyrophosphate enzyme TPP-binding" evidence="5">
    <location>
        <begin position="423"/>
        <end position="568"/>
    </location>
</feature>
<dbReference type="InterPro" id="IPR030817">
    <property type="entry name" value="Myo_inos_IolD"/>
</dbReference>
<name>A0ABW8MAD3_9BURK</name>
<dbReference type="SUPFAM" id="SSF52518">
    <property type="entry name" value="Thiamin diphosphate-binding fold (THDP-binding)"/>
    <property type="match status" value="2"/>
</dbReference>
<dbReference type="EC" id="3.7.1.22" evidence="7"/>
<reference evidence="7 8" key="1">
    <citation type="submission" date="2024-10" db="EMBL/GenBank/DDBJ databases">
        <authorList>
            <person name="Deangelis K."/>
            <person name="Huntemann M."/>
            <person name="Clum A."/>
            <person name="Wang J."/>
            <person name="Palaniappan K."/>
            <person name="Ritter S."/>
            <person name="Chen I.-M."/>
            <person name="Stamatis D."/>
            <person name="Reddy T."/>
            <person name="O'Malley R."/>
            <person name="Daum C."/>
            <person name="Ng V."/>
            <person name="Ivanova N."/>
            <person name="Kyrpides N."/>
            <person name="Woyke T."/>
        </authorList>
    </citation>
    <scope>NUCLEOTIDE SEQUENCE [LARGE SCALE GENOMIC DNA]</scope>
    <source>
        <strain evidence="7 8">GAS97</strain>
    </source>
</reference>
<evidence type="ECO:0000259" key="4">
    <source>
        <dbReference type="Pfam" id="PF00205"/>
    </source>
</evidence>
<dbReference type="PANTHER" id="PTHR18968">
    <property type="entry name" value="THIAMINE PYROPHOSPHATE ENZYMES"/>
    <property type="match status" value="1"/>
</dbReference>
<reference evidence="7 8" key="2">
    <citation type="submission" date="2024-11" db="EMBL/GenBank/DDBJ databases">
        <title>Using genomics to understand microbial adaptation to soil warming.</title>
        <authorList>
            <person name="Deangelis K.M. PhD."/>
        </authorList>
    </citation>
    <scope>NUCLEOTIDE SEQUENCE [LARGE SCALE GENOMIC DNA]</scope>
    <source>
        <strain evidence="7 8">GAS97</strain>
    </source>
</reference>